<dbReference type="STRING" id="1002809.SSIL_3279"/>
<proteinExistence type="predicted"/>
<gene>
    <name evidence="2" type="ordered locus">SSIL_3279</name>
</gene>
<dbReference type="HOGENOM" id="CLU_026503_0_0_9"/>
<dbReference type="eggNOG" id="COG2604">
    <property type="taxonomic scope" value="Bacteria"/>
</dbReference>
<evidence type="ECO:0000313" key="2">
    <source>
        <dbReference type="EMBL" id="BAK17702.1"/>
    </source>
</evidence>
<reference evidence="2 3" key="2">
    <citation type="journal article" date="2012" name="J. Biosci. Bioeng.">
        <title>Complete genome sequence and characterization of the N-acylhomoserine lactone-degrading gene of the potato leaf-associated Solibacillus silvestris.</title>
        <authorList>
            <person name="Morohoshi T."/>
            <person name="Tominaga Y."/>
            <person name="Someya N."/>
            <person name="Ikeda T."/>
        </authorList>
    </citation>
    <scope>NUCLEOTIDE SEQUENCE [LARGE SCALE GENOMIC DNA]</scope>
    <source>
        <strain evidence="2 3">StLB046</strain>
    </source>
</reference>
<keyword evidence="3" id="KW-1185">Reference proteome</keyword>
<dbReference type="InterPro" id="IPR002826">
    <property type="entry name" value="MptE-like"/>
</dbReference>
<dbReference type="EMBL" id="AP012157">
    <property type="protein sequence ID" value="BAK17702.1"/>
    <property type="molecule type" value="Genomic_DNA"/>
</dbReference>
<dbReference type="Pfam" id="PF01973">
    <property type="entry name" value="MptE-like"/>
    <property type="match status" value="1"/>
</dbReference>
<evidence type="ECO:0000313" key="3">
    <source>
        <dbReference type="Proteomes" id="UP000006691"/>
    </source>
</evidence>
<feature type="domain" description="6-hydroxymethylpterin diphosphokinase MptE-like" evidence="1">
    <location>
        <begin position="163"/>
        <end position="334"/>
    </location>
</feature>
<organism evidence="2 3">
    <name type="scientific">Solibacillus silvestris (strain StLB046)</name>
    <name type="common">Bacillus silvestris</name>
    <dbReference type="NCBI Taxonomy" id="1002809"/>
    <lineage>
        <taxon>Bacteria</taxon>
        <taxon>Bacillati</taxon>
        <taxon>Bacillota</taxon>
        <taxon>Bacilli</taxon>
        <taxon>Bacillales</taxon>
        <taxon>Caryophanaceae</taxon>
        <taxon>Solibacillus</taxon>
    </lineage>
</organism>
<dbReference type="PANTHER" id="PTHR41786">
    <property type="entry name" value="MOTILITY ACCESSORY FACTOR MAF"/>
    <property type="match status" value="1"/>
</dbReference>
<evidence type="ECO:0000259" key="1">
    <source>
        <dbReference type="Pfam" id="PF01973"/>
    </source>
</evidence>
<accession>F2F314</accession>
<dbReference type="PANTHER" id="PTHR41786:SF1">
    <property type="entry name" value="6-HYDROXYMETHYLPTERIN DIPHOSPHOKINASE MPTE-LIKE DOMAIN-CONTAINING PROTEIN"/>
    <property type="match status" value="1"/>
</dbReference>
<sequence>MGVLNINYIETKNNNVTIEVNGYLLHSKYNPVKEAEKFLEKELNQQQVNIIFGLGKGYLSDAIQKLDIPKEKVLFIEPIQEFEVFSQRQYDVLYGFDIEKIQLMIESKLKYFSRKIKVICAPNYDKLFSIQYLELLQKVKEIQNLNIVYNNTVQGLSNVWQENTIHNNLYINKAHSLNALKQYYHCPIIVASGGPSLIKQLSLLQKVRESVILIAAGSTINTLLKYHIEPDYVISIDGSEGNYTQHFKDLDLKKTQLFFSSTSHYKIQKYYKNSQFSFLDTREERLHSYLSETYQLELPQILGGGSVANFSLSIARFLTTGPIALIGQDLAYTNGQTHAEGNKNFKQANDEFLKRQDAFEIEGYYGDKVMTDFSLFSMKESFEDILQQIENKETIFNCTEGGLKIKLMNQIPFIEFCEKFVDFNEKVTMYKNEAFNPDYAKVAFNFRREIGIYKSIIVEIKLALQALKKNTLNTEFAPSIIKTLDSVDKKIAKLMKKAVMERINDPITIDVMTKYEAPNLETAEERYIRVYKQNLELYERLLAATEQTILYTKDVLAEIEQLMEA</sequence>
<dbReference type="AlphaFoldDB" id="F2F314"/>
<reference evidence="3" key="1">
    <citation type="submission" date="2011-04" db="EMBL/GenBank/DDBJ databases">
        <title>Genome sequence of Solibacillus silvestris StLB046.</title>
        <authorList>
            <person name="Morohoshi T."/>
            <person name="Someya N."/>
            <person name="Ikeda T."/>
        </authorList>
    </citation>
    <scope>NUCLEOTIDE SEQUENCE [LARGE SCALE GENOMIC DNA]</scope>
    <source>
        <strain evidence="3">StLB046</strain>
    </source>
</reference>
<protein>
    <recommendedName>
        <fullName evidence="1">6-hydroxymethylpterin diphosphokinase MptE-like domain-containing protein</fullName>
    </recommendedName>
</protein>
<dbReference type="Proteomes" id="UP000006691">
    <property type="component" value="Chromosome"/>
</dbReference>
<dbReference type="KEGG" id="siv:SSIL_3279"/>
<dbReference type="PATRIC" id="fig|1002809.3.peg.3314"/>
<name>F2F314_SOLSS</name>
<dbReference type="RefSeq" id="WP_014824647.1">
    <property type="nucleotide sequence ID" value="NC_018065.1"/>
</dbReference>